<dbReference type="AlphaFoldDB" id="A0A2N8I8M7"/>
<reference evidence="1 2" key="1">
    <citation type="journal article" date="2017" name="BMC Genomics">
        <title>Genome sequencing of 39 Akkermansia muciniphila isolates reveals its population structure, genomic and functional diverisity, and global distribution in mammalian gut microbiotas.</title>
        <authorList>
            <person name="Guo X."/>
            <person name="Li S."/>
            <person name="Zhang J."/>
            <person name="Wu F."/>
            <person name="Li X."/>
            <person name="Wu D."/>
            <person name="Zhang M."/>
            <person name="Ou Z."/>
            <person name="Jie Z."/>
            <person name="Yan Q."/>
            <person name="Li P."/>
            <person name="Yi J."/>
            <person name="Peng Y."/>
        </authorList>
    </citation>
    <scope>NUCLEOTIDE SEQUENCE [LARGE SCALE GENOMIC DNA]</scope>
    <source>
        <strain evidence="1 2">GP43</strain>
    </source>
</reference>
<organism evidence="1 2">
    <name type="scientific">Akkermansia muciniphila</name>
    <dbReference type="NCBI Taxonomy" id="239935"/>
    <lineage>
        <taxon>Bacteria</taxon>
        <taxon>Pseudomonadati</taxon>
        <taxon>Verrucomicrobiota</taxon>
        <taxon>Verrucomicrobiia</taxon>
        <taxon>Verrucomicrobiales</taxon>
        <taxon>Akkermansiaceae</taxon>
        <taxon>Akkermansia</taxon>
    </lineage>
</organism>
<dbReference type="Proteomes" id="UP000235914">
    <property type="component" value="Unassembled WGS sequence"/>
</dbReference>
<name>A0A2N8I8M7_9BACT</name>
<evidence type="ECO:0000313" key="2">
    <source>
        <dbReference type="Proteomes" id="UP000235914"/>
    </source>
</evidence>
<dbReference type="RefSeq" id="WP_046434851.1">
    <property type="nucleotide sequence ID" value="NZ_BAABSF010000011.1"/>
</dbReference>
<accession>A0A2N8I8M7</accession>
<evidence type="ECO:0000313" key="1">
    <source>
        <dbReference type="EMBL" id="PNC56648.1"/>
    </source>
</evidence>
<gene>
    <name evidence="1" type="ORF">CXU09_03425</name>
</gene>
<comment type="caution">
    <text evidence="1">The sequence shown here is derived from an EMBL/GenBank/DDBJ whole genome shotgun (WGS) entry which is preliminary data.</text>
</comment>
<sequence>MKSIIIIFLFFCLISKRGAADQEYQQIDLYAETSFLKENKKHRVKKLNLEQKKELAKIINKYNLFRDGKTETDVPFIGNLGIFHIIINKKPYLLFMAYNTKHIHLFDKKKIGGEEYTKKLFWLQERDNKSGLEVRVFELEPLYLELEKFLERISSPVIEKDK</sequence>
<dbReference type="EMBL" id="PJKN01000002">
    <property type="protein sequence ID" value="PNC56648.1"/>
    <property type="molecule type" value="Genomic_DNA"/>
</dbReference>
<protein>
    <submittedName>
        <fullName evidence="1">Uncharacterized protein</fullName>
    </submittedName>
</protein>
<proteinExistence type="predicted"/>